<dbReference type="AlphaFoldDB" id="A0A0K2AU62"/>
<protein>
    <submittedName>
        <fullName evidence="3">GNAT family acetyltransferase (Modular protein)</fullName>
    </submittedName>
</protein>
<dbReference type="EMBL" id="CP012382">
    <property type="protein sequence ID" value="AKZ56670.1"/>
    <property type="molecule type" value="Genomic_DNA"/>
</dbReference>
<reference evidence="4" key="1">
    <citation type="journal article" date="2015" name="J. Biotechnol.">
        <title>Complete genome sequence of Streptomyces ambofaciens ATCC 23877, the spiramycin producer.</title>
        <authorList>
            <person name="Thibessard A."/>
            <person name="Haas D."/>
            <person name="Gerbaud C."/>
            <person name="Aigle B."/>
            <person name="Lautru S."/>
            <person name="Pernodet J.L."/>
            <person name="Leblond P."/>
        </authorList>
    </citation>
    <scope>NUCLEOTIDE SEQUENCE [LARGE SCALE GENOMIC DNA]</scope>
    <source>
        <strain evidence="4">ATCC 23877 / 3486 / DSM 40053 / JCM 4204 / NBRC 12836 / NRRL B-2516</strain>
    </source>
</reference>
<keyword evidence="3" id="KW-0808">Transferase</keyword>
<organism evidence="3 4">
    <name type="scientific">Streptomyces ambofaciens (strain ATCC 23877 / 3486 / DSM 40053 / JCM 4204 / NBRC 12836 / NRRL B-2516)</name>
    <dbReference type="NCBI Taxonomy" id="278992"/>
    <lineage>
        <taxon>Bacteria</taxon>
        <taxon>Bacillati</taxon>
        <taxon>Actinomycetota</taxon>
        <taxon>Actinomycetes</taxon>
        <taxon>Kitasatosporales</taxon>
        <taxon>Streptomycetaceae</taxon>
        <taxon>Streptomyces</taxon>
    </lineage>
</organism>
<evidence type="ECO:0000313" key="4">
    <source>
        <dbReference type="Proteomes" id="UP000061018"/>
    </source>
</evidence>
<sequence>MVDSSHLVPGLAHRAVTTARRARRHRRGDHAVSRVARHRAGGLLRRDRGPHADPRRGAPLGDRRRGTRAALDAHRLLEGSADPLHGHHVPGRPQPDELRDRHSVRPGRERASVRICSAQPHDLAKLLAFRQEAAAWLSRLGTDQWQRPYPADKLLATIEAGDVFMVRDGDVTAATITLTPEAEEGLWTAEELEEPCLFINKLTVARTHSGQDLGGRLLDWAGDRGHRAGAKWLRLDAWTTNAGLQAYYLNHGFQHVRTVRQGLAVNGGPRVSGWLAQRATGPATHGFIDETASPNRVS</sequence>
<dbReference type="Proteomes" id="UP000061018">
    <property type="component" value="Chromosome"/>
</dbReference>
<feature type="compositionally biased region" description="Basic and acidic residues" evidence="1">
    <location>
        <begin position="94"/>
        <end position="103"/>
    </location>
</feature>
<evidence type="ECO:0000313" key="3">
    <source>
        <dbReference type="EMBL" id="AKZ56670.1"/>
    </source>
</evidence>
<evidence type="ECO:0000259" key="2">
    <source>
        <dbReference type="PROSITE" id="PS51186"/>
    </source>
</evidence>
<name>A0A0K2AU62_STRA7</name>
<feature type="compositionally biased region" description="Basic and acidic residues" evidence="1">
    <location>
        <begin position="44"/>
        <end position="64"/>
    </location>
</feature>
<dbReference type="Gene3D" id="3.40.630.30">
    <property type="match status" value="1"/>
</dbReference>
<feature type="region of interest" description="Disordered" evidence="1">
    <location>
        <begin position="1"/>
        <end position="103"/>
    </location>
</feature>
<dbReference type="KEGG" id="samb:SAM23877_3625"/>
<dbReference type="SUPFAM" id="SSF55729">
    <property type="entry name" value="Acyl-CoA N-acyltransferases (Nat)"/>
    <property type="match status" value="1"/>
</dbReference>
<evidence type="ECO:0000256" key="1">
    <source>
        <dbReference type="SAM" id="MobiDB-lite"/>
    </source>
</evidence>
<dbReference type="InterPro" id="IPR000182">
    <property type="entry name" value="GNAT_dom"/>
</dbReference>
<dbReference type="Pfam" id="PF00583">
    <property type="entry name" value="Acetyltransf_1"/>
    <property type="match status" value="1"/>
</dbReference>
<gene>
    <name evidence="3" type="ORF">SAM23877_3625</name>
</gene>
<feature type="domain" description="N-acetyltransferase" evidence="2">
    <location>
        <begin position="113"/>
        <end position="280"/>
    </location>
</feature>
<dbReference type="InterPro" id="IPR016181">
    <property type="entry name" value="Acyl_CoA_acyltransferase"/>
</dbReference>
<dbReference type="GO" id="GO:0016747">
    <property type="term" value="F:acyltransferase activity, transferring groups other than amino-acyl groups"/>
    <property type="evidence" value="ECO:0007669"/>
    <property type="project" value="InterPro"/>
</dbReference>
<dbReference type="PROSITE" id="PS51186">
    <property type="entry name" value="GNAT"/>
    <property type="match status" value="1"/>
</dbReference>
<accession>A0A0K2AU62</accession>
<proteinExistence type="predicted"/>